<name>A0ABX4YJ47_9LEPT</name>
<reference evidence="2" key="1">
    <citation type="submission" date="2018-01" db="EMBL/GenBank/DDBJ databases">
        <title>Genomic characterization of Leptospira inadai serogroup Lyme isolated from captured rat in Brazil and comparative analysis with human reference strain.</title>
        <authorList>
            <person name="Moreno L.Z."/>
            <person name="Loureiro A.P."/>
            <person name="Miraglia F."/>
            <person name="Kremer F.S."/>
            <person name="Eslabao M.R."/>
            <person name="Dellagostin O.A."/>
            <person name="Lilenbaum W."/>
            <person name="Moreno A.M."/>
        </authorList>
    </citation>
    <scope>NUCLEOTIDE SEQUENCE [LARGE SCALE GENOMIC DNA]</scope>
    <source>
        <strain evidence="2">M34/99</strain>
    </source>
</reference>
<feature type="region of interest" description="Disordered" evidence="1">
    <location>
        <begin position="1"/>
        <end position="22"/>
    </location>
</feature>
<keyword evidence="3" id="KW-1185">Reference proteome</keyword>
<sequence length="75" mass="8346">MARDERGYANPKQPGPAKQEAPKILGALRERSEAKSSIDPLKKIETKMGNRVCHGGKLHRIPSFSLRVPCRGQDH</sequence>
<gene>
    <name evidence="2" type="ORF">BES34_008395</name>
</gene>
<accession>A0ABX4YJ47</accession>
<evidence type="ECO:0000256" key="1">
    <source>
        <dbReference type="SAM" id="MobiDB-lite"/>
    </source>
</evidence>
<evidence type="ECO:0000313" key="3">
    <source>
        <dbReference type="Proteomes" id="UP000094669"/>
    </source>
</evidence>
<comment type="caution">
    <text evidence="2">The sequence shown here is derived from an EMBL/GenBank/DDBJ whole genome shotgun (WGS) entry which is preliminary data.</text>
</comment>
<proteinExistence type="predicted"/>
<protein>
    <submittedName>
        <fullName evidence="2">Uncharacterized protein</fullName>
    </submittedName>
</protein>
<organism evidence="2 3">
    <name type="scientific">Leptospira inadai serovar Lyme</name>
    <dbReference type="NCBI Taxonomy" id="293084"/>
    <lineage>
        <taxon>Bacteria</taxon>
        <taxon>Pseudomonadati</taxon>
        <taxon>Spirochaetota</taxon>
        <taxon>Spirochaetia</taxon>
        <taxon>Leptospirales</taxon>
        <taxon>Leptospiraceae</taxon>
        <taxon>Leptospira</taxon>
    </lineage>
</organism>
<dbReference type="EMBL" id="MCRM02000007">
    <property type="protein sequence ID" value="PNV75275.1"/>
    <property type="molecule type" value="Genomic_DNA"/>
</dbReference>
<evidence type="ECO:0000313" key="2">
    <source>
        <dbReference type="EMBL" id="PNV75275.1"/>
    </source>
</evidence>
<dbReference type="Proteomes" id="UP000094669">
    <property type="component" value="Unassembled WGS sequence"/>
</dbReference>